<evidence type="ECO:0000256" key="1">
    <source>
        <dbReference type="SAM" id="Phobius"/>
    </source>
</evidence>
<evidence type="ECO:0000313" key="3">
    <source>
        <dbReference type="EMBL" id="CAF1621276.1"/>
    </source>
</evidence>
<reference evidence="3" key="1">
    <citation type="submission" date="2021-02" db="EMBL/GenBank/DDBJ databases">
        <authorList>
            <person name="Nowell W R."/>
        </authorList>
    </citation>
    <scope>NUCLEOTIDE SEQUENCE</scope>
</reference>
<dbReference type="EMBL" id="CAJNOR010007667">
    <property type="protein sequence ID" value="CAF1621276.1"/>
    <property type="molecule type" value="Genomic_DNA"/>
</dbReference>
<keyword evidence="4" id="KW-1185">Reference proteome</keyword>
<feature type="transmembrane region" description="Helical" evidence="1">
    <location>
        <begin position="257"/>
        <end position="283"/>
    </location>
</feature>
<evidence type="ECO:0000313" key="4">
    <source>
        <dbReference type="Proteomes" id="UP000663828"/>
    </source>
</evidence>
<name>A0A816CFH1_ADIRI</name>
<protein>
    <submittedName>
        <fullName evidence="3">Uncharacterized protein</fullName>
    </submittedName>
</protein>
<organism evidence="3 4">
    <name type="scientific">Adineta ricciae</name>
    <name type="common">Rotifer</name>
    <dbReference type="NCBI Taxonomy" id="249248"/>
    <lineage>
        <taxon>Eukaryota</taxon>
        <taxon>Metazoa</taxon>
        <taxon>Spiralia</taxon>
        <taxon>Gnathifera</taxon>
        <taxon>Rotifera</taxon>
        <taxon>Eurotatoria</taxon>
        <taxon>Bdelloidea</taxon>
        <taxon>Adinetida</taxon>
        <taxon>Adinetidae</taxon>
        <taxon>Adineta</taxon>
    </lineage>
</organism>
<proteinExistence type="predicted"/>
<dbReference type="Proteomes" id="UP000663828">
    <property type="component" value="Unassembled WGS sequence"/>
</dbReference>
<dbReference type="EMBL" id="CAJNOJ010000407">
    <property type="protein sequence ID" value="CAF1436941.1"/>
    <property type="molecule type" value="Genomic_DNA"/>
</dbReference>
<keyword evidence="1" id="KW-0472">Membrane</keyword>
<evidence type="ECO:0000313" key="2">
    <source>
        <dbReference type="EMBL" id="CAF1436941.1"/>
    </source>
</evidence>
<sequence>MSTDWFYYIRKYGLQADFRFDDFRYIGATQFQALEIFCQMVNQTISNNLIQFYSAQYISAIVTPSHAFELQTQALLNQFKNLTKTNAFLLLDMIRGTTQANILYSGQETNYGVEIFQDSRGISVSPRSYNNCSCDYSMKCAYETRIYASDSQPTIFYIPGLLTGCYVIEAILQSTLECFYNKTCITQIQSYIEEIPSMNITPLDSSLPTQYSVNSTIQELLDHLMVEYWNISTTYEKYYNQCQPIQCTYTYKGKNTVIYIFNVLLGLLGGLITVLKVIVPIMVRFIRKQLRRQREIPTPEIRKGNK</sequence>
<accession>A0A816CFH1</accession>
<dbReference type="AlphaFoldDB" id="A0A816CFH1"/>
<gene>
    <name evidence="2" type="ORF">EDS130_LOCUS38591</name>
    <name evidence="3" type="ORF">XAT740_LOCUS50280</name>
</gene>
<comment type="caution">
    <text evidence="3">The sequence shown here is derived from an EMBL/GenBank/DDBJ whole genome shotgun (WGS) entry which is preliminary data.</text>
</comment>
<dbReference type="OrthoDB" id="10034248at2759"/>
<keyword evidence="1" id="KW-1133">Transmembrane helix</keyword>
<dbReference type="Proteomes" id="UP000663852">
    <property type="component" value="Unassembled WGS sequence"/>
</dbReference>
<keyword evidence="1" id="KW-0812">Transmembrane</keyword>